<evidence type="ECO:0000256" key="1">
    <source>
        <dbReference type="ARBA" id="ARBA00022574"/>
    </source>
</evidence>
<keyword evidence="1" id="KW-0853">WD repeat</keyword>
<evidence type="ECO:0000259" key="5">
    <source>
        <dbReference type="Pfam" id="PF07727"/>
    </source>
</evidence>
<dbReference type="InterPro" id="IPR036322">
    <property type="entry name" value="WD40_repeat_dom_sf"/>
</dbReference>
<dbReference type="Proteomes" id="UP001412067">
    <property type="component" value="Unassembled WGS sequence"/>
</dbReference>
<evidence type="ECO:0000259" key="6">
    <source>
        <dbReference type="Pfam" id="PF12894"/>
    </source>
</evidence>
<proteinExistence type="inferred from homology"/>
<dbReference type="InterPro" id="IPR043502">
    <property type="entry name" value="DNA/RNA_pol_sf"/>
</dbReference>
<dbReference type="SUPFAM" id="SSF50978">
    <property type="entry name" value="WD40 repeat-like"/>
    <property type="match status" value="1"/>
</dbReference>
<feature type="domain" description="Reverse transcriptase Ty1/copia-type" evidence="5">
    <location>
        <begin position="71"/>
        <end position="171"/>
    </location>
</feature>
<feature type="domain" description="Anaphase-promoting complex subunit 4-like WD40" evidence="6">
    <location>
        <begin position="517"/>
        <end position="567"/>
    </location>
</feature>
<dbReference type="InterPro" id="IPR040132">
    <property type="entry name" value="Tex1/THOC3"/>
</dbReference>
<organism evidence="7 8">
    <name type="scientific">Platanthera guangdongensis</name>
    <dbReference type="NCBI Taxonomy" id="2320717"/>
    <lineage>
        <taxon>Eukaryota</taxon>
        <taxon>Viridiplantae</taxon>
        <taxon>Streptophyta</taxon>
        <taxon>Embryophyta</taxon>
        <taxon>Tracheophyta</taxon>
        <taxon>Spermatophyta</taxon>
        <taxon>Magnoliopsida</taxon>
        <taxon>Liliopsida</taxon>
        <taxon>Asparagales</taxon>
        <taxon>Orchidaceae</taxon>
        <taxon>Orchidoideae</taxon>
        <taxon>Orchideae</taxon>
        <taxon>Orchidinae</taxon>
        <taxon>Platanthera</taxon>
    </lineage>
</organism>
<dbReference type="Pfam" id="PF12894">
    <property type="entry name" value="ANAPC4_WD40"/>
    <property type="match status" value="1"/>
</dbReference>
<dbReference type="Gene3D" id="2.130.10.10">
    <property type="entry name" value="YVTN repeat-like/Quinoprotein amine dehydrogenase"/>
    <property type="match status" value="1"/>
</dbReference>
<keyword evidence="2" id="KW-0677">Repeat</keyword>
<dbReference type="InterPro" id="IPR001680">
    <property type="entry name" value="WD40_rpt"/>
</dbReference>
<dbReference type="SMART" id="SM00320">
    <property type="entry name" value="WD40"/>
    <property type="match status" value="4"/>
</dbReference>
<dbReference type="Pfam" id="PF00400">
    <property type="entry name" value="WD40"/>
    <property type="match status" value="1"/>
</dbReference>
<dbReference type="InterPro" id="IPR024977">
    <property type="entry name" value="Apc4-like_WD40_dom"/>
</dbReference>
<reference evidence="7 8" key="1">
    <citation type="journal article" date="2022" name="Nat. Plants">
        <title>Genomes of leafy and leafless Platanthera orchids illuminate the evolution of mycoheterotrophy.</title>
        <authorList>
            <person name="Li M.H."/>
            <person name="Liu K.W."/>
            <person name="Li Z."/>
            <person name="Lu H.C."/>
            <person name="Ye Q.L."/>
            <person name="Zhang D."/>
            <person name="Wang J.Y."/>
            <person name="Li Y.F."/>
            <person name="Zhong Z.M."/>
            <person name="Liu X."/>
            <person name="Yu X."/>
            <person name="Liu D.K."/>
            <person name="Tu X.D."/>
            <person name="Liu B."/>
            <person name="Hao Y."/>
            <person name="Liao X.Y."/>
            <person name="Jiang Y.T."/>
            <person name="Sun W.H."/>
            <person name="Chen J."/>
            <person name="Chen Y.Q."/>
            <person name="Ai Y."/>
            <person name="Zhai J.W."/>
            <person name="Wu S.S."/>
            <person name="Zhou Z."/>
            <person name="Hsiao Y.Y."/>
            <person name="Wu W.L."/>
            <person name="Chen Y.Y."/>
            <person name="Lin Y.F."/>
            <person name="Hsu J.L."/>
            <person name="Li C.Y."/>
            <person name="Wang Z.W."/>
            <person name="Zhao X."/>
            <person name="Zhong W.Y."/>
            <person name="Ma X.K."/>
            <person name="Ma L."/>
            <person name="Huang J."/>
            <person name="Chen G.Z."/>
            <person name="Huang M.Z."/>
            <person name="Huang L."/>
            <person name="Peng D.H."/>
            <person name="Luo Y.B."/>
            <person name="Zou S.Q."/>
            <person name="Chen S.P."/>
            <person name="Lan S."/>
            <person name="Tsai W.C."/>
            <person name="Van de Peer Y."/>
            <person name="Liu Z.J."/>
        </authorList>
    </citation>
    <scope>NUCLEOTIDE SEQUENCE [LARGE SCALE GENOMIC DNA]</scope>
    <source>
        <strain evidence="7">Lor288</strain>
    </source>
</reference>
<dbReference type="Pfam" id="PF07727">
    <property type="entry name" value="RVT_2"/>
    <property type="match status" value="1"/>
</dbReference>
<comment type="similarity">
    <text evidence="3">Belongs to the THOC3 family.</text>
</comment>
<name>A0ABR2MH48_9ASPA</name>
<feature type="region of interest" description="Disordered" evidence="4">
    <location>
        <begin position="1"/>
        <end position="21"/>
    </location>
</feature>
<dbReference type="PANTHER" id="PTHR22839">
    <property type="entry name" value="THO COMPLEX SUBUNIT 3 THO3"/>
    <property type="match status" value="1"/>
</dbReference>
<evidence type="ECO:0000256" key="3">
    <source>
        <dbReference type="ARBA" id="ARBA00046343"/>
    </source>
</evidence>
<protein>
    <submittedName>
        <fullName evidence="7">Uncharacterized protein</fullName>
    </submittedName>
</protein>
<dbReference type="InterPro" id="IPR015943">
    <property type="entry name" value="WD40/YVTN_repeat-like_dom_sf"/>
</dbReference>
<sequence>MGLYTPEPPLLPTPSTNPPPLLRVYTPRPPRFDAPRPHLNVKNAFLNGDIVETVYMHQLPDFDTTGKSLIVSDAEFTLSSADYSLFTVIVQQMILLVYIDEILITGDDSKDIHMIKEHLVSVFQTKDLENLRHFLGIEVTRRPDGLVLSQRKYYLDLLHDADYSGCKTADTLMNVNYKLCVCSSNFDTLLPNSKYYHYFVGKLIYLTVTRPDISFDVMVVSRFMLTPRISHLHAVERILRYPKSDPGQGLVYKPSSSPSLIAYSDTDYAESQNDCRSTSGAYTSEFNNRSSETHQTHKVMQHEVAGGCSSLALAGGSLKNLWRIAHIPLLGASGMKPTELSDESRSGEQAQRDPRDGDARAASRGRRCVMLWKAWTGYCKQFLLLSLRNRSISYEFKGLCIDVGSEEDELTILDVRKFKPIHRRKFNYEVNEIAWNTTGELFFLTTGNGTVEVLGYPSLKILHTLMAHTAGCYCIAIDPIGRALVPELYFAVGSADSLVGLWDVSEMLCVRTFTKLEWPVRTISFNHTGEFIASASEDPFIDISNVQTGRSVHQIPCKAAMNSVEWNPKQNLLAYAGDDKNKYQTDEGVFRVFGFEST</sequence>
<gene>
    <name evidence="7" type="ORF">KSP40_PGU013082</name>
</gene>
<evidence type="ECO:0000313" key="8">
    <source>
        <dbReference type="Proteomes" id="UP001412067"/>
    </source>
</evidence>
<evidence type="ECO:0000256" key="2">
    <source>
        <dbReference type="ARBA" id="ARBA00022737"/>
    </source>
</evidence>
<keyword evidence="8" id="KW-1185">Reference proteome</keyword>
<feature type="region of interest" description="Disordered" evidence="4">
    <location>
        <begin position="335"/>
        <end position="359"/>
    </location>
</feature>
<dbReference type="SUPFAM" id="SSF56672">
    <property type="entry name" value="DNA/RNA polymerases"/>
    <property type="match status" value="1"/>
</dbReference>
<comment type="caution">
    <text evidence="7">The sequence shown here is derived from an EMBL/GenBank/DDBJ whole genome shotgun (WGS) entry which is preliminary data.</text>
</comment>
<accession>A0ABR2MH48</accession>
<feature type="compositionally biased region" description="Basic and acidic residues" evidence="4">
    <location>
        <begin position="342"/>
        <end position="359"/>
    </location>
</feature>
<evidence type="ECO:0000313" key="7">
    <source>
        <dbReference type="EMBL" id="KAK8962273.1"/>
    </source>
</evidence>
<dbReference type="PANTHER" id="PTHR22839:SF0">
    <property type="entry name" value="THO COMPLEX SUBUNIT 3"/>
    <property type="match status" value="1"/>
</dbReference>
<dbReference type="EMBL" id="JBBWWR010000008">
    <property type="protein sequence ID" value="KAK8962273.1"/>
    <property type="molecule type" value="Genomic_DNA"/>
</dbReference>
<evidence type="ECO:0000256" key="4">
    <source>
        <dbReference type="SAM" id="MobiDB-lite"/>
    </source>
</evidence>
<dbReference type="InterPro" id="IPR013103">
    <property type="entry name" value="RVT_2"/>
</dbReference>